<organism evidence="1 2">
    <name type="scientific">Acinetobacter rongchengensis</name>
    <dbReference type="NCBI Taxonomy" id="2419601"/>
    <lineage>
        <taxon>Bacteria</taxon>
        <taxon>Pseudomonadati</taxon>
        <taxon>Pseudomonadota</taxon>
        <taxon>Gammaproteobacteria</taxon>
        <taxon>Moraxellales</taxon>
        <taxon>Moraxellaceae</taxon>
        <taxon>Acinetobacter</taxon>
    </lineage>
</organism>
<dbReference type="EMBL" id="RAXT01000002">
    <property type="protein sequence ID" value="RKG40316.1"/>
    <property type="molecule type" value="Genomic_DNA"/>
</dbReference>
<keyword evidence="2" id="KW-1185">Reference proteome</keyword>
<evidence type="ECO:0000313" key="2">
    <source>
        <dbReference type="Proteomes" id="UP000280405"/>
    </source>
</evidence>
<gene>
    <name evidence="1" type="ORF">D7V20_01375</name>
</gene>
<protein>
    <submittedName>
        <fullName evidence="1">Uncharacterized protein</fullName>
    </submittedName>
</protein>
<evidence type="ECO:0000313" key="1">
    <source>
        <dbReference type="EMBL" id="RKG40316.1"/>
    </source>
</evidence>
<accession>A0A3A8F3H5</accession>
<dbReference type="RefSeq" id="WP_120382574.1">
    <property type="nucleotide sequence ID" value="NZ_RAXT01000002.1"/>
</dbReference>
<name>A0A3A8F3H5_9GAMM</name>
<proteinExistence type="predicted"/>
<comment type="caution">
    <text evidence="1">The sequence shown here is derived from an EMBL/GenBank/DDBJ whole genome shotgun (WGS) entry which is preliminary data.</text>
</comment>
<dbReference type="AlphaFoldDB" id="A0A3A8F3H5"/>
<sequence length="416" mass="49278">MGKYKYYKIKTIKDWAGEDWDVYDEKKTPSGIIINQGWPYSLTPRDGIGGKFIFILTPEIAEFVKTHSITEVEQQLDLSTSMVAKFRRTLGIQNRFIYRDDQWILEHQDELLYDSLDELKSKYGFKRTQVYQHKKWLAELIDIPAKTKLRASKAEILREQWFNDHKSQMLNMTAQEIAEAFQVSLFIAKNAYNRICLEQGENTFSEQVQQDKKDKKQWLLDNQNELLHSGKTIAELADQFNKTTGQILRAKAKLREILQIPKVVEQNEKWLLEHQEVLLNPNFSNEELAKKLGINLSLVDRRKGRLKRLLNIPHHVDLVQDWRLRNQDILLSLHLSIAEIAKILNRKEKYIVKNRMILRKFLNITIEDQKKAWVLEHQQDLEQLSVEKFQEKYQLGRYTVLGYQKLLIQLKQNEML</sequence>
<reference evidence="1 2" key="1">
    <citation type="submission" date="2018-09" db="EMBL/GenBank/DDBJ databases">
        <title>The draft genome of Acinetobacter spp. strains.</title>
        <authorList>
            <person name="Qin J."/>
            <person name="Feng Y."/>
            <person name="Zong Z."/>
        </authorList>
    </citation>
    <scope>NUCLEOTIDE SEQUENCE [LARGE SCALE GENOMIC DNA]</scope>
    <source>
        <strain evidence="1 2">WCHAc060115</strain>
    </source>
</reference>
<dbReference type="Proteomes" id="UP000280405">
    <property type="component" value="Unassembled WGS sequence"/>
</dbReference>
<dbReference type="OrthoDB" id="6672590at2"/>